<gene>
    <name evidence="1" type="ORF">MLD38_008734</name>
</gene>
<accession>A0ACB9S3U1</accession>
<evidence type="ECO:0000313" key="1">
    <source>
        <dbReference type="EMBL" id="KAI4382822.1"/>
    </source>
</evidence>
<name>A0ACB9S3U1_9MYRT</name>
<dbReference type="Proteomes" id="UP001057402">
    <property type="component" value="Chromosome 3"/>
</dbReference>
<evidence type="ECO:0000313" key="2">
    <source>
        <dbReference type="Proteomes" id="UP001057402"/>
    </source>
</evidence>
<proteinExistence type="predicted"/>
<dbReference type="EMBL" id="CM042882">
    <property type="protein sequence ID" value="KAI4382822.1"/>
    <property type="molecule type" value="Genomic_DNA"/>
</dbReference>
<protein>
    <submittedName>
        <fullName evidence="1">Uncharacterized protein</fullName>
    </submittedName>
</protein>
<organism evidence="1 2">
    <name type="scientific">Melastoma candidum</name>
    <dbReference type="NCBI Taxonomy" id="119954"/>
    <lineage>
        <taxon>Eukaryota</taxon>
        <taxon>Viridiplantae</taxon>
        <taxon>Streptophyta</taxon>
        <taxon>Embryophyta</taxon>
        <taxon>Tracheophyta</taxon>
        <taxon>Spermatophyta</taxon>
        <taxon>Magnoliopsida</taxon>
        <taxon>eudicotyledons</taxon>
        <taxon>Gunneridae</taxon>
        <taxon>Pentapetalae</taxon>
        <taxon>rosids</taxon>
        <taxon>malvids</taxon>
        <taxon>Myrtales</taxon>
        <taxon>Melastomataceae</taxon>
        <taxon>Melastomatoideae</taxon>
        <taxon>Melastomateae</taxon>
        <taxon>Melastoma</taxon>
    </lineage>
</organism>
<reference evidence="2" key="1">
    <citation type="journal article" date="2023" name="Front. Plant Sci.">
        <title>Chromosomal-level genome assembly of Melastoma candidum provides insights into trichome evolution.</title>
        <authorList>
            <person name="Zhong Y."/>
            <person name="Wu W."/>
            <person name="Sun C."/>
            <person name="Zou P."/>
            <person name="Liu Y."/>
            <person name="Dai S."/>
            <person name="Zhou R."/>
        </authorList>
    </citation>
    <scope>NUCLEOTIDE SEQUENCE [LARGE SCALE GENOMIC DNA]</scope>
</reference>
<sequence length="774" mass="86867">MMAAAGLDPIPLTPQKVDPAWKHCLMYKDGTKILLKCIYCNKVFKGGGIHRIKEHLACYKGNAAVCPRVPPDVRKLMHQSLEGVVGKRKRKEKIDEAINSMSQPSGEVDVFAGQGDTNTTLVSVEVPIEQESIEFHSNGDVNREGSRLSKSGIRRKRANAPGNMNGDIIVALKREGDCAQAADSAVHVAIAQFLYDIGAPLSSVNSAYFQPMLDAVASSGGCVMGPTFHDLKGPVLRSVSDEAKSNTIEHSASWARTGCSLLVEQVNTEMGRTFLCFFVNSSQGTIFLKFVDASASIHSVDMLVEDLRQAVEEAGVNNVLQVITSNEEQYAAAGRRLMEIVPTVYWSPCARQSIDLILGDFLNIELISAVVEQAKSITRFIYNHVVVLNILRRYTYGNDIIEIGDTMSASNFTTLKRMVDLKHNLQAMVTSQEWVDCPHSKKPEGLEVLDCINNESFWSSCVLINRLVNPLLRLLKVVGSEKRPAMGYVYAGMYKAKEVIKKELIKEEYYMTYWKIIDQRWESHWSLPLHAAGFYLNPKFFYSIEGDLHSEMVSGMFDCIERLVVDTKVQDTLIKELTTYKSAAGDLGRKMAIRARDTIFPPEWWSTYGGVCPNLTRLATRILSQTCSALRFKHNPALFDQIQELQNRLERQRLIDLVYVQYNLQLRQPLMNMEQDIIDPISVEMRSLVEDWVSGKNIHLEDTENWMALEPPPSSTSLLFTPQGDEIDDLGSGFDDLEILNRAKTWEDNSNRVEIKCDDLIEPDSKELTVGLDS</sequence>
<keyword evidence="2" id="KW-1185">Reference proteome</keyword>
<comment type="caution">
    <text evidence="1">The sequence shown here is derived from an EMBL/GenBank/DDBJ whole genome shotgun (WGS) entry which is preliminary data.</text>
</comment>